<dbReference type="Gene3D" id="3.40.30.10">
    <property type="entry name" value="Glutaredoxin"/>
    <property type="match status" value="1"/>
</dbReference>
<dbReference type="InterPro" id="IPR005243">
    <property type="entry name" value="THIRX-like_proc"/>
</dbReference>
<evidence type="ECO:0000313" key="5">
    <source>
        <dbReference type="Proteomes" id="UP000665020"/>
    </source>
</evidence>
<evidence type="ECO:0000256" key="1">
    <source>
        <dbReference type="PIRSR" id="PIRSR037031-50"/>
    </source>
</evidence>
<name>A0A8A7K7J1_9FIRM</name>
<dbReference type="InterPro" id="IPR012336">
    <property type="entry name" value="Thioredoxin-like_fold"/>
</dbReference>
<evidence type="ECO:0000256" key="2">
    <source>
        <dbReference type="PIRSR" id="PIRSR037031-51"/>
    </source>
</evidence>
<evidence type="ECO:0000313" key="4">
    <source>
        <dbReference type="EMBL" id="QTL97401.1"/>
    </source>
</evidence>
<gene>
    <name evidence="4" type="ORF">GM661_05070</name>
</gene>
<keyword evidence="2" id="KW-1015">Disulfide bond</keyword>
<dbReference type="KEGG" id="ifn:GM661_05070"/>
<feature type="domain" description="Thioredoxin-like fold" evidence="3">
    <location>
        <begin position="3"/>
        <end position="76"/>
    </location>
</feature>
<dbReference type="SUPFAM" id="SSF52833">
    <property type="entry name" value="Thioredoxin-like"/>
    <property type="match status" value="1"/>
</dbReference>
<dbReference type="Proteomes" id="UP000665020">
    <property type="component" value="Chromosome"/>
</dbReference>
<keyword evidence="2" id="KW-0676">Redox-active center</keyword>
<proteinExistence type="predicted"/>
<dbReference type="PANTHER" id="PTHR36450:SF1">
    <property type="entry name" value="THIOREDOXIN"/>
    <property type="match status" value="1"/>
</dbReference>
<dbReference type="PIRSF" id="PIRSF037031">
    <property type="entry name" value="Redox_disulphide_2"/>
    <property type="match status" value="1"/>
</dbReference>
<dbReference type="Pfam" id="PF13192">
    <property type="entry name" value="Thioredoxin_3"/>
    <property type="match status" value="1"/>
</dbReference>
<feature type="active site" description="Nucleophile" evidence="1">
    <location>
        <position position="11"/>
    </location>
</feature>
<organism evidence="4 5">
    <name type="scientific">Iocasia fonsfrigidae</name>
    <dbReference type="NCBI Taxonomy" id="2682810"/>
    <lineage>
        <taxon>Bacteria</taxon>
        <taxon>Bacillati</taxon>
        <taxon>Bacillota</taxon>
        <taxon>Clostridia</taxon>
        <taxon>Halanaerobiales</taxon>
        <taxon>Halanaerobiaceae</taxon>
        <taxon>Iocasia</taxon>
    </lineage>
</organism>
<dbReference type="NCBIfam" id="TIGR00412">
    <property type="entry name" value="redox_disulf_2"/>
    <property type="match status" value="1"/>
</dbReference>
<dbReference type="AlphaFoldDB" id="A0A8A7K7J1"/>
<sequence>MKKIEILGTGCPKCQKTTEIIEKEIKEADVEAEVVKVQELDEIVNRGVMMTPAVMVDGELKCEGKIPGSKEIKSWFE</sequence>
<reference evidence="4" key="1">
    <citation type="submission" date="2019-12" db="EMBL/GenBank/DDBJ databases">
        <authorList>
            <person name="zhang j."/>
            <person name="sun C.M."/>
        </authorList>
    </citation>
    <scope>NUCLEOTIDE SEQUENCE</scope>
    <source>
        <strain evidence="4">NS-1</strain>
    </source>
</reference>
<dbReference type="InterPro" id="IPR036249">
    <property type="entry name" value="Thioredoxin-like_sf"/>
</dbReference>
<feature type="disulfide bond" description="Redox-active" evidence="2">
    <location>
        <begin position="11"/>
        <end position="14"/>
    </location>
</feature>
<keyword evidence="5" id="KW-1185">Reference proteome</keyword>
<dbReference type="PANTHER" id="PTHR36450">
    <property type="entry name" value="THIOREDOXIN"/>
    <property type="match status" value="1"/>
</dbReference>
<feature type="active site" description="Nucleophile" evidence="1">
    <location>
        <position position="14"/>
    </location>
</feature>
<evidence type="ECO:0000259" key="3">
    <source>
        <dbReference type="Pfam" id="PF13192"/>
    </source>
</evidence>
<protein>
    <submittedName>
        <fullName evidence="4">Thioredoxin family protein</fullName>
    </submittedName>
</protein>
<accession>A0A8A7K7J1</accession>
<dbReference type="RefSeq" id="WP_230869029.1">
    <property type="nucleotide sequence ID" value="NZ_CP046640.1"/>
</dbReference>
<dbReference type="EMBL" id="CP046640">
    <property type="protein sequence ID" value="QTL97401.1"/>
    <property type="molecule type" value="Genomic_DNA"/>
</dbReference>